<dbReference type="PIR" id="PQ0143">
    <property type="entry name" value="PQ0143"/>
</dbReference>
<organism>
    <name type="scientific">Oenothera organensis</name>
    <name type="common">Evening primrose</name>
    <dbReference type="NCBI Taxonomy" id="3945"/>
    <lineage>
        <taxon>Eukaryota</taxon>
        <taxon>Viridiplantae</taxon>
        <taxon>Streptophyta</taxon>
        <taxon>Embryophyta</taxon>
        <taxon>Tracheophyta</taxon>
        <taxon>Spermatophyta</taxon>
        <taxon>Magnoliopsida</taxon>
        <taxon>eudicotyledons</taxon>
        <taxon>Gunneridae</taxon>
        <taxon>Pentapetalae</taxon>
        <taxon>rosids</taxon>
        <taxon>malvids</taxon>
        <taxon>Myrtales</taxon>
        <taxon>Onagraceae</taxon>
        <taxon>Onagroideae</taxon>
        <taxon>Onagreae</taxon>
        <taxon>Oenothera</taxon>
    </lineage>
</organism>
<protein>
    <submittedName>
        <fullName>Polygalacturonase homolog</fullName>
    </submittedName>
</protein>
<sequence>CTITNAQLFDITKYGAKGDGAT</sequence>
<name>Q9S9B8_OENOR</name>
<reference key="1">
    <citation type="journal article" date="1990" name="Plant Cell">
        <title>Characterization of a gene family abundantly expressed in Oenothera organensis pollen that shows sequence similarity to polygalacturonase.</title>
        <authorList>
            <person name="Brown S.M."/>
            <person name="Crouch M.L."/>
        </authorList>
    </citation>
    <scope>NUCLEOTIDE SEQUENCE</scope>
</reference>
<dbReference type="AlphaFoldDB" id="Q9S9B8"/>
<proteinExistence type="predicted"/>
<accession>Q9S9B8</accession>